<dbReference type="AlphaFoldDB" id="A0A9X3FAD6"/>
<keyword evidence="4 5" id="KW-0720">Serine protease</keyword>
<keyword evidence="3 5" id="KW-0378">Hydrolase</keyword>
<dbReference type="RefSeq" id="WP_343335107.1">
    <property type="nucleotide sequence ID" value="NZ_JAPOHD010000063.1"/>
</dbReference>
<sequence>MHKLVVKKFRDIGICLFVAILLINPVKFAAAQEKEDVQKNQLKFARLLRLVDSYYVDSANVDQLTEKAIVNVLTELDPHSTYISKEEVDKMNEPLKGNFEGIGISFNIFHDTLLVNTTISGGPSEKVGLRAGDRIIEVDGKNIAGIGLKNSDVFDMLRGDKGTRVDLKVKRKSEHELLDFTIIRDKIPIFSLDASYMLDESTGYIKLNKFSATTTDEFITAMNGLKKDGIKNLVLDLRGNGGGYLKTAIEIADQFLEDKKLVVYTDGMNDPKREYKASGKGTFEKGKLVVLVDEGSASASEIVSGAIQDWDRGIVIGRRSFGKGLVQKPFFLTDGSMVRLTTAHYYTPSGRCIQKPYDEGVTEYRKEQYDRLANGEMFNADSIHFDESQKHKTLVNGRFVYGGGGVMPDIFIPMDTSHHYQYVNSLRRKQVTYNFILDYVDQNRDKIKRKFRDFDEYNSKFEITEEDIDTIVAKGEKEGIKKNEESLAYTIDNLKREIKALIARDIYSRNDFYRVYYSDDEAILKALEVIQNQKEYDDLLVTAE</sequence>
<dbReference type="Pfam" id="PF17820">
    <property type="entry name" value="PDZ_6"/>
    <property type="match status" value="1"/>
</dbReference>
<evidence type="ECO:0000256" key="5">
    <source>
        <dbReference type="RuleBase" id="RU004404"/>
    </source>
</evidence>
<dbReference type="CDD" id="cd07560">
    <property type="entry name" value="Peptidase_S41_CPP"/>
    <property type="match status" value="1"/>
</dbReference>
<accession>A0A9X3FAD6</accession>
<dbReference type="EMBL" id="JAPOHD010000063">
    <property type="protein sequence ID" value="MCY1722782.1"/>
    <property type="molecule type" value="Genomic_DNA"/>
</dbReference>
<evidence type="ECO:0000256" key="4">
    <source>
        <dbReference type="ARBA" id="ARBA00022825"/>
    </source>
</evidence>
<dbReference type="InterPro" id="IPR041489">
    <property type="entry name" value="PDZ_6"/>
</dbReference>
<organism evidence="7 8">
    <name type="scientific">Draconibacterium aestuarii</name>
    <dbReference type="NCBI Taxonomy" id="2998507"/>
    <lineage>
        <taxon>Bacteria</taxon>
        <taxon>Pseudomonadati</taxon>
        <taxon>Bacteroidota</taxon>
        <taxon>Bacteroidia</taxon>
        <taxon>Marinilabiliales</taxon>
        <taxon>Prolixibacteraceae</taxon>
        <taxon>Draconibacterium</taxon>
    </lineage>
</organism>
<dbReference type="GO" id="GO:0006508">
    <property type="term" value="P:proteolysis"/>
    <property type="evidence" value="ECO:0007669"/>
    <property type="project" value="UniProtKB-KW"/>
</dbReference>
<dbReference type="PANTHER" id="PTHR32060:SF30">
    <property type="entry name" value="CARBOXY-TERMINAL PROCESSING PROTEASE CTPA"/>
    <property type="match status" value="1"/>
</dbReference>
<keyword evidence="8" id="KW-1185">Reference proteome</keyword>
<dbReference type="Gene3D" id="2.30.42.10">
    <property type="match status" value="1"/>
</dbReference>
<dbReference type="Pfam" id="PF03572">
    <property type="entry name" value="Peptidase_S41"/>
    <property type="match status" value="1"/>
</dbReference>
<dbReference type="SUPFAM" id="SSF52096">
    <property type="entry name" value="ClpP/crotonase"/>
    <property type="match status" value="1"/>
</dbReference>
<name>A0A9X3FAD6_9BACT</name>
<dbReference type="SMART" id="SM00228">
    <property type="entry name" value="PDZ"/>
    <property type="match status" value="1"/>
</dbReference>
<feature type="domain" description="PDZ" evidence="6">
    <location>
        <begin position="96"/>
        <end position="158"/>
    </location>
</feature>
<gene>
    <name evidence="7" type="ORF">OU798_20715</name>
</gene>
<comment type="caution">
    <text evidence="7">The sequence shown here is derived from an EMBL/GenBank/DDBJ whole genome shotgun (WGS) entry which is preliminary data.</text>
</comment>
<dbReference type="Gene3D" id="3.30.750.44">
    <property type="match status" value="1"/>
</dbReference>
<dbReference type="GO" id="GO:0007165">
    <property type="term" value="P:signal transduction"/>
    <property type="evidence" value="ECO:0007669"/>
    <property type="project" value="TreeGrafter"/>
</dbReference>
<dbReference type="InterPro" id="IPR001478">
    <property type="entry name" value="PDZ"/>
</dbReference>
<evidence type="ECO:0000313" key="8">
    <source>
        <dbReference type="Proteomes" id="UP001145087"/>
    </source>
</evidence>
<reference evidence="7" key="1">
    <citation type="submission" date="2022-11" db="EMBL/GenBank/DDBJ databases">
        <title>Marilongibacter aestuarii gen. nov., sp. nov., isolated from tidal flat sediment.</title>
        <authorList>
            <person name="Jiayan W."/>
        </authorList>
    </citation>
    <scope>NUCLEOTIDE SEQUENCE</scope>
    <source>
        <strain evidence="7">Z1-6</strain>
    </source>
</reference>
<dbReference type="PANTHER" id="PTHR32060">
    <property type="entry name" value="TAIL-SPECIFIC PROTEASE"/>
    <property type="match status" value="1"/>
</dbReference>
<dbReference type="GO" id="GO:0008236">
    <property type="term" value="F:serine-type peptidase activity"/>
    <property type="evidence" value="ECO:0007669"/>
    <property type="project" value="UniProtKB-KW"/>
</dbReference>
<dbReference type="NCBIfam" id="TIGR00225">
    <property type="entry name" value="prc"/>
    <property type="match status" value="1"/>
</dbReference>
<keyword evidence="2 5" id="KW-0645">Protease</keyword>
<dbReference type="SMART" id="SM00245">
    <property type="entry name" value="TSPc"/>
    <property type="match status" value="1"/>
</dbReference>
<proteinExistence type="inferred from homology"/>
<evidence type="ECO:0000256" key="2">
    <source>
        <dbReference type="ARBA" id="ARBA00022670"/>
    </source>
</evidence>
<dbReference type="InterPro" id="IPR029045">
    <property type="entry name" value="ClpP/crotonase-like_dom_sf"/>
</dbReference>
<dbReference type="InterPro" id="IPR004447">
    <property type="entry name" value="Peptidase_S41A"/>
</dbReference>
<dbReference type="PROSITE" id="PS50106">
    <property type="entry name" value="PDZ"/>
    <property type="match status" value="1"/>
</dbReference>
<dbReference type="InterPro" id="IPR036034">
    <property type="entry name" value="PDZ_sf"/>
</dbReference>
<dbReference type="SUPFAM" id="SSF50156">
    <property type="entry name" value="PDZ domain-like"/>
    <property type="match status" value="1"/>
</dbReference>
<dbReference type="Gene3D" id="3.90.226.10">
    <property type="entry name" value="2-enoyl-CoA Hydratase, Chain A, domain 1"/>
    <property type="match status" value="1"/>
</dbReference>
<dbReference type="FunFam" id="2.30.42.10:FF:000063">
    <property type="entry name" value="Peptidase, S41 family"/>
    <property type="match status" value="1"/>
</dbReference>
<comment type="similarity">
    <text evidence="1 5">Belongs to the peptidase S41A family.</text>
</comment>
<evidence type="ECO:0000256" key="1">
    <source>
        <dbReference type="ARBA" id="ARBA00009179"/>
    </source>
</evidence>
<dbReference type="GO" id="GO:0030288">
    <property type="term" value="C:outer membrane-bounded periplasmic space"/>
    <property type="evidence" value="ECO:0007669"/>
    <property type="project" value="TreeGrafter"/>
</dbReference>
<evidence type="ECO:0000259" key="6">
    <source>
        <dbReference type="PROSITE" id="PS50106"/>
    </source>
</evidence>
<dbReference type="GO" id="GO:0004175">
    <property type="term" value="F:endopeptidase activity"/>
    <property type="evidence" value="ECO:0007669"/>
    <property type="project" value="TreeGrafter"/>
</dbReference>
<evidence type="ECO:0000313" key="7">
    <source>
        <dbReference type="EMBL" id="MCY1722782.1"/>
    </source>
</evidence>
<dbReference type="Proteomes" id="UP001145087">
    <property type="component" value="Unassembled WGS sequence"/>
</dbReference>
<dbReference type="CDD" id="cd06782">
    <property type="entry name" value="cpPDZ_CPP-like"/>
    <property type="match status" value="1"/>
</dbReference>
<protein>
    <submittedName>
        <fullName evidence="7">S41 family peptidase</fullName>
    </submittedName>
</protein>
<dbReference type="InterPro" id="IPR005151">
    <property type="entry name" value="Tail-specific_protease"/>
</dbReference>
<evidence type="ECO:0000256" key="3">
    <source>
        <dbReference type="ARBA" id="ARBA00022801"/>
    </source>
</evidence>